<keyword evidence="1" id="KW-1133">Transmembrane helix</keyword>
<organism evidence="2 3">
    <name type="scientific">Paenibacillus soyae</name>
    <dbReference type="NCBI Taxonomy" id="2969249"/>
    <lineage>
        <taxon>Bacteria</taxon>
        <taxon>Bacillati</taxon>
        <taxon>Bacillota</taxon>
        <taxon>Bacilli</taxon>
        <taxon>Bacillales</taxon>
        <taxon>Paenibacillaceae</taxon>
        <taxon>Paenibacillus</taxon>
    </lineage>
</organism>
<keyword evidence="1" id="KW-0812">Transmembrane</keyword>
<dbReference type="AlphaFoldDB" id="A0A9X2SDB5"/>
<evidence type="ECO:0000256" key="1">
    <source>
        <dbReference type="SAM" id="Phobius"/>
    </source>
</evidence>
<name>A0A9X2SDB5_9BACL</name>
<keyword evidence="3" id="KW-1185">Reference proteome</keyword>
<evidence type="ECO:0000313" key="2">
    <source>
        <dbReference type="EMBL" id="MCR2806932.1"/>
    </source>
</evidence>
<feature type="transmembrane region" description="Helical" evidence="1">
    <location>
        <begin position="31"/>
        <end position="55"/>
    </location>
</feature>
<keyword evidence="1" id="KW-0472">Membrane</keyword>
<dbReference type="EMBL" id="JANIPJ010000021">
    <property type="protein sequence ID" value="MCR2806932.1"/>
    <property type="molecule type" value="Genomic_DNA"/>
</dbReference>
<comment type="caution">
    <text evidence="2">The sequence shown here is derived from an EMBL/GenBank/DDBJ whole genome shotgun (WGS) entry which is preliminary data.</text>
</comment>
<gene>
    <name evidence="2" type="ORF">NQZ67_23895</name>
</gene>
<protein>
    <submittedName>
        <fullName evidence="2">Uncharacterized protein</fullName>
    </submittedName>
</protein>
<accession>A0A9X2SDB5</accession>
<dbReference type="Proteomes" id="UP001141950">
    <property type="component" value="Unassembled WGS sequence"/>
</dbReference>
<sequence length="59" mass="6705">MDQEKEIAKLKERVAELEQQQSRSKPKSSHLARFGIGFMITFVVLLVLIGLFQFINPSG</sequence>
<evidence type="ECO:0000313" key="3">
    <source>
        <dbReference type="Proteomes" id="UP001141950"/>
    </source>
</evidence>
<reference evidence="2" key="1">
    <citation type="submission" date="2022-08" db="EMBL/GenBank/DDBJ databases">
        <title>The genomic sequence of strain Paenibacillus sp. SCIV0701.</title>
        <authorList>
            <person name="Zhao H."/>
        </authorList>
    </citation>
    <scope>NUCLEOTIDE SEQUENCE</scope>
    <source>
        <strain evidence="2">SCIV0701</strain>
    </source>
</reference>
<dbReference type="RefSeq" id="WP_257450914.1">
    <property type="nucleotide sequence ID" value="NZ_JANIPJ010000021.1"/>
</dbReference>
<proteinExistence type="predicted"/>